<name>A0A918RK75_9GAMM</name>
<dbReference type="AlphaFoldDB" id="A0A918RK75"/>
<dbReference type="SUPFAM" id="SSF54631">
    <property type="entry name" value="CBS-domain pair"/>
    <property type="match status" value="1"/>
</dbReference>
<dbReference type="InterPro" id="IPR000644">
    <property type="entry name" value="CBS_dom"/>
</dbReference>
<dbReference type="PANTHER" id="PTHR43080">
    <property type="entry name" value="CBS DOMAIN-CONTAINING PROTEIN CBSX3, MITOCHONDRIAL"/>
    <property type="match status" value="1"/>
</dbReference>
<dbReference type="CDD" id="cd05401">
    <property type="entry name" value="NT_GlnE_GlnD_like"/>
    <property type="match status" value="1"/>
</dbReference>
<organism evidence="5 6">
    <name type="scientific">Arenicella chitinivorans</name>
    <dbReference type="NCBI Taxonomy" id="1329800"/>
    <lineage>
        <taxon>Bacteria</taxon>
        <taxon>Pseudomonadati</taxon>
        <taxon>Pseudomonadota</taxon>
        <taxon>Gammaproteobacteria</taxon>
        <taxon>Arenicellales</taxon>
        <taxon>Arenicellaceae</taxon>
        <taxon>Arenicella</taxon>
    </lineage>
</organism>
<dbReference type="Proteomes" id="UP000614811">
    <property type="component" value="Unassembled WGS sequence"/>
</dbReference>
<evidence type="ECO:0000256" key="1">
    <source>
        <dbReference type="ARBA" id="ARBA00023122"/>
    </source>
</evidence>
<dbReference type="InterPro" id="IPR014710">
    <property type="entry name" value="RmlC-like_jellyroll"/>
</dbReference>
<evidence type="ECO:0000313" key="5">
    <source>
        <dbReference type="EMBL" id="GHA01255.1"/>
    </source>
</evidence>
<evidence type="ECO:0000259" key="4">
    <source>
        <dbReference type="PROSITE" id="PS51371"/>
    </source>
</evidence>
<dbReference type="CDD" id="cd00038">
    <property type="entry name" value="CAP_ED"/>
    <property type="match status" value="1"/>
</dbReference>
<dbReference type="Gene3D" id="3.10.580.10">
    <property type="entry name" value="CBS-domain"/>
    <property type="match status" value="1"/>
</dbReference>
<evidence type="ECO:0000259" key="3">
    <source>
        <dbReference type="PROSITE" id="PS50042"/>
    </source>
</evidence>
<dbReference type="SUPFAM" id="SSF51206">
    <property type="entry name" value="cAMP-binding domain-like"/>
    <property type="match status" value="1"/>
</dbReference>
<dbReference type="Gene3D" id="2.60.120.10">
    <property type="entry name" value="Jelly Rolls"/>
    <property type="match status" value="1"/>
</dbReference>
<dbReference type="SMART" id="SM00116">
    <property type="entry name" value="CBS"/>
    <property type="match status" value="2"/>
</dbReference>
<sequence>MQVTLIAVARIMNTPANTPPELQEIIDFLTDVRPFDQLPNDVLIDAARKMKTTYHRANSEEQILDYESPTLFIVRAGTFDVRDADGSLIDRVGIGGFFGFLSLLTGDSKGHTLHVYEDGLLHRLDQQAFRELRAQSAEFDLFFNQAFEKRLRVGQSRRKENSAWATRIAEIMSPRLISVSPNTSIYDAAQTMTAENVASLLVMDGDTLVGIFTDKDCRKRVIAKQVDIHAPISAVMTKQPITIDHASMVHEASITMSRHQIKHLPVVRQNQVISMVTLSDLIRLQRADPVLIIDQIHKSKDVENLQTITAQIPELLLYLIKMDVRADDLGRILTSVTSALTRRLITLAQDRLGPEPVPFVWLAFGSQGRQDQSAKSDQDNGLLLDNRASPEHDAYFEALAKFVNYGLDACGYVYCPGDVMAQNKQWRMPLHGWQDTFKNWILEPTTHALMHTSIFFDLRDIYTSKGGETLLAELQDTILPAARGNSIFLSMLTQNAIELTPPLGFFKQLVVDNSGEHKDTLDIKKRGMMPITDIARIHALAHGVSAVNTRDRLNALITMNAINERDGKNLLDAHEYIAHQRLLHQGEQLKRSQIPDNHLRPKDFSALTVRHLKDAFRVVRDAQSGLKQTYSSGL</sequence>
<reference evidence="5" key="1">
    <citation type="journal article" date="2014" name="Int. J. Syst. Evol. Microbiol.">
        <title>Complete genome sequence of Corynebacterium casei LMG S-19264T (=DSM 44701T), isolated from a smear-ripened cheese.</title>
        <authorList>
            <consortium name="US DOE Joint Genome Institute (JGI-PGF)"/>
            <person name="Walter F."/>
            <person name="Albersmeier A."/>
            <person name="Kalinowski J."/>
            <person name="Ruckert C."/>
        </authorList>
    </citation>
    <scope>NUCLEOTIDE SEQUENCE</scope>
    <source>
        <strain evidence="5">KCTC 12711</strain>
    </source>
</reference>
<evidence type="ECO:0000256" key="2">
    <source>
        <dbReference type="PROSITE-ProRule" id="PRU00703"/>
    </source>
</evidence>
<protein>
    <submittedName>
        <fullName evidence="5">Cyclic nucleotide-binding protein</fullName>
    </submittedName>
</protein>
<dbReference type="InterPro" id="IPR018821">
    <property type="entry name" value="DUF294_put_nucleoTrafse_sb-bd"/>
</dbReference>
<dbReference type="InterPro" id="IPR005105">
    <property type="entry name" value="GlnD_Uridyltrans_N"/>
</dbReference>
<dbReference type="InterPro" id="IPR000595">
    <property type="entry name" value="cNMP-bd_dom"/>
</dbReference>
<dbReference type="InterPro" id="IPR018490">
    <property type="entry name" value="cNMP-bd_dom_sf"/>
</dbReference>
<evidence type="ECO:0000313" key="6">
    <source>
        <dbReference type="Proteomes" id="UP000614811"/>
    </source>
</evidence>
<dbReference type="Pfam" id="PF10335">
    <property type="entry name" value="DUF294_C"/>
    <property type="match status" value="1"/>
</dbReference>
<dbReference type="EMBL" id="BMXA01000001">
    <property type="protein sequence ID" value="GHA01255.1"/>
    <property type="molecule type" value="Genomic_DNA"/>
</dbReference>
<accession>A0A918RK75</accession>
<gene>
    <name evidence="5" type="ORF">GCM10008090_07970</name>
</gene>
<keyword evidence="1 2" id="KW-0129">CBS domain</keyword>
<dbReference type="PANTHER" id="PTHR43080:SF2">
    <property type="entry name" value="CBS DOMAIN-CONTAINING PROTEIN"/>
    <property type="match status" value="1"/>
</dbReference>
<dbReference type="Pfam" id="PF00571">
    <property type="entry name" value="CBS"/>
    <property type="match status" value="2"/>
</dbReference>
<dbReference type="Pfam" id="PF03445">
    <property type="entry name" value="DUF294"/>
    <property type="match status" value="1"/>
</dbReference>
<dbReference type="InterPro" id="IPR046342">
    <property type="entry name" value="CBS_dom_sf"/>
</dbReference>
<dbReference type="Pfam" id="PF00027">
    <property type="entry name" value="cNMP_binding"/>
    <property type="match status" value="1"/>
</dbReference>
<feature type="domain" description="Cyclic nucleotide-binding" evidence="3">
    <location>
        <begin position="70"/>
        <end position="150"/>
    </location>
</feature>
<dbReference type="CDD" id="cd04587">
    <property type="entry name" value="CBS_pair_CAP-ED_NT_Pol-beta-like_DUF294_assoc"/>
    <property type="match status" value="1"/>
</dbReference>
<dbReference type="PROSITE" id="PS51371">
    <property type="entry name" value="CBS"/>
    <property type="match status" value="2"/>
</dbReference>
<keyword evidence="6" id="KW-1185">Reference proteome</keyword>
<reference evidence="5" key="2">
    <citation type="submission" date="2020-09" db="EMBL/GenBank/DDBJ databases">
        <authorList>
            <person name="Sun Q."/>
            <person name="Kim S."/>
        </authorList>
    </citation>
    <scope>NUCLEOTIDE SEQUENCE</scope>
    <source>
        <strain evidence="5">KCTC 12711</strain>
    </source>
</reference>
<dbReference type="PROSITE" id="PS50042">
    <property type="entry name" value="CNMP_BINDING_3"/>
    <property type="match status" value="1"/>
</dbReference>
<comment type="caution">
    <text evidence="5">The sequence shown here is derived from an EMBL/GenBank/DDBJ whole genome shotgun (WGS) entry which is preliminary data.</text>
</comment>
<proteinExistence type="predicted"/>
<dbReference type="GO" id="GO:0008773">
    <property type="term" value="F:[protein-PII] uridylyltransferase activity"/>
    <property type="evidence" value="ECO:0007669"/>
    <property type="project" value="InterPro"/>
</dbReference>
<dbReference type="InterPro" id="IPR051257">
    <property type="entry name" value="Diverse_CBS-Domain"/>
</dbReference>
<feature type="domain" description="CBS" evidence="4">
    <location>
        <begin position="172"/>
        <end position="228"/>
    </location>
</feature>
<feature type="domain" description="CBS" evidence="4">
    <location>
        <begin position="236"/>
        <end position="295"/>
    </location>
</feature>